<evidence type="ECO:0000313" key="1">
    <source>
        <dbReference type="EMBL" id="JAH98722.1"/>
    </source>
</evidence>
<sequence>MHKDDGPVTSERYHTTLQSVTSPAIFTVRLFVCSADCSLTVVHPLACAAFHVLMQAQIRIAFIATTINTAQVTWTSVSVVTATVRTVPIYRRSPIGHF</sequence>
<dbReference type="AlphaFoldDB" id="A0A0E9X7M9"/>
<protein>
    <submittedName>
        <fullName evidence="1">Uncharacterized protein</fullName>
    </submittedName>
</protein>
<accession>A0A0E9X7M9</accession>
<dbReference type="EMBL" id="GBXM01009855">
    <property type="protein sequence ID" value="JAH98722.1"/>
    <property type="molecule type" value="Transcribed_RNA"/>
</dbReference>
<organism evidence="1">
    <name type="scientific">Anguilla anguilla</name>
    <name type="common">European freshwater eel</name>
    <name type="synonym">Muraena anguilla</name>
    <dbReference type="NCBI Taxonomy" id="7936"/>
    <lineage>
        <taxon>Eukaryota</taxon>
        <taxon>Metazoa</taxon>
        <taxon>Chordata</taxon>
        <taxon>Craniata</taxon>
        <taxon>Vertebrata</taxon>
        <taxon>Euteleostomi</taxon>
        <taxon>Actinopterygii</taxon>
        <taxon>Neopterygii</taxon>
        <taxon>Teleostei</taxon>
        <taxon>Anguilliformes</taxon>
        <taxon>Anguillidae</taxon>
        <taxon>Anguilla</taxon>
    </lineage>
</organism>
<name>A0A0E9X7M9_ANGAN</name>
<proteinExistence type="predicted"/>
<reference evidence="1" key="2">
    <citation type="journal article" date="2015" name="Fish Shellfish Immunol.">
        <title>Early steps in the European eel (Anguilla anguilla)-Vibrio vulnificus interaction in the gills: Role of the RtxA13 toxin.</title>
        <authorList>
            <person name="Callol A."/>
            <person name="Pajuelo D."/>
            <person name="Ebbesson L."/>
            <person name="Teles M."/>
            <person name="MacKenzie S."/>
            <person name="Amaro C."/>
        </authorList>
    </citation>
    <scope>NUCLEOTIDE SEQUENCE</scope>
</reference>
<reference evidence="1" key="1">
    <citation type="submission" date="2014-11" db="EMBL/GenBank/DDBJ databases">
        <authorList>
            <person name="Amaro Gonzalez C."/>
        </authorList>
    </citation>
    <scope>NUCLEOTIDE SEQUENCE</scope>
</reference>